<feature type="transmembrane region" description="Helical" evidence="6">
    <location>
        <begin position="76"/>
        <end position="97"/>
    </location>
</feature>
<proteinExistence type="inferred from homology"/>
<keyword evidence="5 6" id="KW-0472">Membrane</keyword>
<evidence type="ECO:0000313" key="7">
    <source>
        <dbReference type="EMBL" id="ORJ60284.1"/>
    </source>
</evidence>
<dbReference type="EMBL" id="NAAD01000009">
    <property type="protein sequence ID" value="ORJ60284.1"/>
    <property type="molecule type" value="Genomic_DNA"/>
</dbReference>
<reference evidence="7 8" key="1">
    <citation type="submission" date="2017-03" db="EMBL/GenBank/DDBJ databases">
        <title>Genome sequence of Geothermobacter sp. EPR-M, Deep-Sea Iron Reducer.</title>
        <authorList>
            <person name="Tully B."/>
            <person name="Savalia P."/>
            <person name="Abuyen K."/>
            <person name="Baughan C."/>
            <person name="Romero E."/>
            <person name="Ronkowski C."/>
            <person name="Torres B."/>
            <person name="Tremblay J."/>
            <person name="Trujillo A."/>
            <person name="Tyler M."/>
            <person name="Perez-Rodriguez I."/>
            <person name="Amend J."/>
        </authorList>
    </citation>
    <scope>NUCLEOTIDE SEQUENCE [LARGE SCALE GENOMIC DNA]</scope>
    <source>
        <strain evidence="7 8">EPR-M</strain>
    </source>
</reference>
<evidence type="ECO:0000313" key="8">
    <source>
        <dbReference type="Proteomes" id="UP000193136"/>
    </source>
</evidence>
<accession>A0A1X0Y5H1</accession>
<dbReference type="Pfam" id="PF04241">
    <property type="entry name" value="DUF423"/>
    <property type="match status" value="1"/>
</dbReference>
<dbReference type="OrthoDB" id="9802121at2"/>
<gene>
    <name evidence="7" type="ORF">B5V00_08515</name>
</gene>
<protein>
    <recommendedName>
        <fullName evidence="9">DUF423 domain-containing protein</fullName>
    </recommendedName>
</protein>
<dbReference type="RefSeq" id="WP_085010357.1">
    <property type="nucleotide sequence ID" value="NZ_NAAD01000009.1"/>
</dbReference>
<feature type="transmembrane region" description="Helical" evidence="6">
    <location>
        <begin position="46"/>
        <end position="64"/>
    </location>
</feature>
<dbReference type="PANTHER" id="PTHR43461:SF1">
    <property type="entry name" value="TRANSMEMBRANE PROTEIN 256"/>
    <property type="match status" value="1"/>
</dbReference>
<dbReference type="GO" id="GO:0005886">
    <property type="term" value="C:plasma membrane"/>
    <property type="evidence" value="ECO:0007669"/>
    <property type="project" value="TreeGrafter"/>
</dbReference>
<comment type="subcellular location">
    <subcellularLocation>
        <location evidence="1">Membrane</location>
        <topology evidence="1">Multi-pass membrane protein</topology>
    </subcellularLocation>
</comment>
<comment type="caution">
    <text evidence="7">The sequence shown here is derived from an EMBL/GenBank/DDBJ whole genome shotgun (WGS) entry which is preliminary data.</text>
</comment>
<organism evidence="7 8">
    <name type="scientific">Geothermobacter hydrogeniphilus</name>
    <dbReference type="NCBI Taxonomy" id="1969733"/>
    <lineage>
        <taxon>Bacteria</taxon>
        <taxon>Pseudomonadati</taxon>
        <taxon>Thermodesulfobacteriota</taxon>
        <taxon>Desulfuromonadia</taxon>
        <taxon>Desulfuromonadales</taxon>
        <taxon>Geothermobacteraceae</taxon>
        <taxon>Geothermobacter</taxon>
    </lineage>
</organism>
<evidence type="ECO:0000256" key="1">
    <source>
        <dbReference type="ARBA" id="ARBA00004141"/>
    </source>
</evidence>
<dbReference type="PANTHER" id="PTHR43461">
    <property type="entry name" value="TRANSMEMBRANE PROTEIN 256"/>
    <property type="match status" value="1"/>
</dbReference>
<evidence type="ECO:0008006" key="9">
    <source>
        <dbReference type="Google" id="ProtNLM"/>
    </source>
</evidence>
<keyword evidence="8" id="KW-1185">Reference proteome</keyword>
<evidence type="ECO:0000256" key="2">
    <source>
        <dbReference type="ARBA" id="ARBA00009694"/>
    </source>
</evidence>
<keyword evidence="3 6" id="KW-0812">Transmembrane</keyword>
<evidence type="ECO:0000256" key="3">
    <source>
        <dbReference type="ARBA" id="ARBA00022692"/>
    </source>
</evidence>
<evidence type="ECO:0000256" key="5">
    <source>
        <dbReference type="ARBA" id="ARBA00023136"/>
    </source>
</evidence>
<dbReference type="AlphaFoldDB" id="A0A1X0Y5H1"/>
<evidence type="ECO:0000256" key="6">
    <source>
        <dbReference type="SAM" id="Phobius"/>
    </source>
</evidence>
<comment type="similarity">
    <text evidence="2">Belongs to the UPF0382 family.</text>
</comment>
<evidence type="ECO:0000256" key="4">
    <source>
        <dbReference type="ARBA" id="ARBA00022989"/>
    </source>
</evidence>
<keyword evidence="4 6" id="KW-1133">Transmembrane helix</keyword>
<name>A0A1X0Y5H1_9BACT</name>
<dbReference type="Proteomes" id="UP000193136">
    <property type="component" value="Unassembled WGS sequence"/>
</dbReference>
<feature type="transmembrane region" description="Helical" evidence="6">
    <location>
        <begin position="103"/>
        <end position="123"/>
    </location>
</feature>
<dbReference type="STRING" id="1969733.B5V00_08515"/>
<dbReference type="InterPro" id="IPR006696">
    <property type="entry name" value="DUF423"/>
</dbReference>
<sequence>MKLWQGFLLLGALNGFLGVALGAFGAHGLEGRLTPHLMDVWNKAVHYQQIHALALVLVAILLQGGMTGTGIRWSGWCFLLGILLFSGSLYILALSGVKPLGAVTPFGGVSFLLGWAMLARAALQS</sequence>